<dbReference type="EMBL" id="BARV01016740">
    <property type="protein sequence ID" value="GAI30406.1"/>
    <property type="molecule type" value="Genomic_DNA"/>
</dbReference>
<feature type="non-terminal residue" evidence="2">
    <location>
        <position position="1"/>
    </location>
</feature>
<protein>
    <submittedName>
        <fullName evidence="2">Uncharacterized protein</fullName>
    </submittedName>
</protein>
<comment type="caution">
    <text evidence="2">The sequence shown here is derived from an EMBL/GenBank/DDBJ whole genome shotgun (WGS) entry which is preliminary data.</text>
</comment>
<evidence type="ECO:0000256" key="1">
    <source>
        <dbReference type="SAM" id="MobiDB-lite"/>
    </source>
</evidence>
<dbReference type="AlphaFoldDB" id="X1NJK9"/>
<accession>X1NJK9</accession>
<organism evidence="2">
    <name type="scientific">marine sediment metagenome</name>
    <dbReference type="NCBI Taxonomy" id="412755"/>
    <lineage>
        <taxon>unclassified sequences</taxon>
        <taxon>metagenomes</taxon>
        <taxon>ecological metagenomes</taxon>
    </lineage>
</organism>
<sequence>GRKGTQYVTKVRGVAWTPWSRSRSAEEQRRQVAARALAEAGKKAPRPQVSTGNELNIPVMEEEAILV</sequence>
<evidence type="ECO:0000313" key="2">
    <source>
        <dbReference type="EMBL" id="GAI30406.1"/>
    </source>
</evidence>
<feature type="region of interest" description="Disordered" evidence="1">
    <location>
        <begin position="22"/>
        <end position="53"/>
    </location>
</feature>
<proteinExistence type="predicted"/>
<gene>
    <name evidence="2" type="ORF">S06H3_28654</name>
</gene>
<name>X1NJK9_9ZZZZ</name>
<reference evidence="2" key="1">
    <citation type="journal article" date="2014" name="Front. Microbiol.">
        <title>High frequency of phylogenetically diverse reductive dehalogenase-homologous genes in deep subseafloor sedimentary metagenomes.</title>
        <authorList>
            <person name="Kawai M."/>
            <person name="Futagami T."/>
            <person name="Toyoda A."/>
            <person name="Takaki Y."/>
            <person name="Nishi S."/>
            <person name="Hori S."/>
            <person name="Arai W."/>
            <person name="Tsubouchi T."/>
            <person name="Morono Y."/>
            <person name="Uchiyama I."/>
            <person name="Ito T."/>
            <person name="Fujiyama A."/>
            <person name="Inagaki F."/>
            <person name="Takami H."/>
        </authorList>
    </citation>
    <scope>NUCLEOTIDE SEQUENCE</scope>
    <source>
        <strain evidence="2">Expedition CK06-06</strain>
    </source>
</reference>